<feature type="domain" description="MsrB" evidence="8">
    <location>
        <begin position="24"/>
        <end position="145"/>
    </location>
</feature>
<evidence type="ECO:0000256" key="6">
    <source>
        <dbReference type="ARBA" id="ARBA00023002"/>
    </source>
</evidence>
<dbReference type="AlphaFoldDB" id="A0A8J7WAM9"/>
<evidence type="ECO:0000256" key="7">
    <source>
        <dbReference type="ARBA" id="ARBA00048488"/>
    </source>
</evidence>
<sequence length="145" mass="16377">MPLISIYSVADGRYHDRPIIERSEQEWREILPSEVFFVARRKGTEPAFTGKYHACKKPGVYVCACCDTDLFLSDDMFDSGTGWPGFNQPVSEQNIRIEEDRSHGMIRDEVLCAVCGAHLGHRFDDGPAPTGMRYCMNSAALRLRS</sequence>
<dbReference type="GO" id="GO:0005737">
    <property type="term" value="C:cytoplasm"/>
    <property type="evidence" value="ECO:0007669"/>
    <property type="project" value="TreeGrafter"/>
</dbReference>
<comment type="caution">
    <text evidence="9">The sequence shown here is derived from an EMBL/GenBank/DDBJ whole genome shotgun (WGS) entry which is preliminary data.</text>
</comment>
<dbReference type="EMBL" id="JWHL01000010">
    <property type="protein sequence ID" value="MBR1369228.1"/>
    <property type="molecule type" value="Genomic_DNA"/>
</dbReference>
<organism evidence="9 10">
    <name type="scientific">Methanocalculus chunghsingensis</name>
    <dbReference type="NCBI Taxonomy" id="156457"/>
    <lineage>
        <taxon>Archaea</taxon>
        <taxon>Methanobacteriati</taxon>
        <taxon>Methanobacteriota</taxon>
        <taxon>Stenosarchaea group</taxon>
        <taxon>Methanomicrobia</taxon>
        <taxon>Methanomicrobiales</taxon>
        <taxon>Methanocalculaceae</taxon>
        <taxon>Methanocalculus</taxon>
    </lineage>
</organism>
<dbReference type="InterPro" id="IPR028427">
    <property type="entry name" value="Met_Sox_Rdtase_MsrB"/>
</dbReference>
<dbReference type="PANTHER" id="PTHR10173">
    <property type="entry name" value="METHIONINE SULFOXIDE REDUCTASE"/>
    <property type="match status" value="1"/>
</dbReference>
<dbReference type="Proteomes" id="UP000730161">
    <property type="component" value="Unassembled WGS sequence"/>
</dbReference>
<evidence type="ECO:0000313" key="10">
    <source>
        <dbReference type="Proteomes" id="UP000730161"/>
    </source>
</evidence>
<evidence type="ECO:0000259" key="8">
    <source>
        <dbReference type="PROSITE" id="PS51790"/>
    </source>
</evidence>
<protein>
    <recommendedName>
        <fullName evidence="3">peptide-methionine (R)-S-oxide reductase</fullName>
        <ecNumber evidence="3">1.8.4.12</ecNumber>
    </recommendedName>
</protein>
<keyword evidence="6" id="KW-0560">Oxidoreductase</keyword>
<comment type="cofactor">
    <cofactor evidence="1">
        <name>Zn(2+)</name>
        <dbReference type="ChEBI" id="CHEBI:29105"/>
    </cofactor>
</comment>
<dbReference type="PROSITE" id="PS51790">
    <property type="entry name" value="MSRB"/>
    <property type="match status" value="1"/>
</dbReference>
<dbReference type="PANTHER" id="PTHR10173:SF52">
    <property type="entry name" value="METHIONINE-R-SULFOXIDE REDUCTASE B1"/>
    <property type="match status" value="1"/>
</dbReference>
<comment type="similarity">
    <text evidence="2">Belongs to the MsrB Met sulfoxide reductase family.</text>
</comment>
<name>A0A8J7WAM9_9EURY</name>
<dbReference type="Pfam" id="PF01641">
    <property type="entry name" value="SelR"/>
    <property type="match status" value="1"/>
</dbReference>
<dbReference type="EC" id="1.8.4.12" evidence="3"/>
<dbReference type="SUPFAM" id="SSF51316">
    <property type="entry name" value="Mss4-like"/>
    <property type="match status" value="1"/>
</dbReference>
<dbReference type="GO" id="GO:0046872">
    <property type="term" value="F:metal ion binding"/>
    <property type="evidence" value="ECO:0007669"/>
    <property type="project" value="UniProtKB-KW"/>
</dbReference>
<dbReference type="FunFam" id="2.170.150.20:FF:000001">
    <property type="entry name" value="Peptide methionine sulfoxide reductase MsrB"/>
    <property type="match status" value="1"/>
</dbReference>
<dbReference type="Gene3D" id="2.170.150.20">
    <property type="entry name" value="Peptide methionine sulfoxide reductase"/>
    <property type="match status" value="1"/>
</dbReference>
<evidence type="ECO:0000256" key="1">
    <source>
        <dbReference type="ARBA" id="ARBA00001947"/>
    </source>
</evidence>
<keyword evidence="5" id="KW-0862">Zinc</keyword>
<gene>
    <name evidence="9" type="ORF">RJ53_06855</name>
</gene>
<dbReference type="RefSeq" id="WP_211530925.1">
    <property type="nucleotide sequence ID" value="NZ_JWHL01000010.1"/>
</dbReference>
<proteinExistence type="inferred from homology"/>
<dbReference type="InterPro" id="IPR002579">
    <property type="entry name" value="Met_Sox_Rdtase_MsrB_dom"/>
</dbReference>
<dbReference type="GO" id="GO:0006979">
    <property type="term" value="P:response to oxidative stress"/>
    <property type="evidence" value="ECO:0007669"/>
    <property type="project" value="InterPro"/>
</dbReference>
<evidence type="ECO:0000256" key="5">
    <source>
        <dbReference type="ARBA" id="ARBA00022833"/>
    </source>
</evidence>
<evidence type="ECO:0000256" key="4">
    <source>
        <dbReference type="ARBA" id="ARBA00022723"/>
    </source>
</evidence>
<keyword evidence="4" id="KW-0479">Metal-binding</keyword>
<evidence type="ECO:0000313" key="9">
    <source>
        <dbReference type="EMBL" id="MBR1369228.1"/>
    </source>
</evidence>
<dbReference type="NCBIfam" id="TIGR00357">
    <property type="entry name" value="peptide-methionine (R)-S-oxide reductase MsrB"/>
    <property type="match status" value="1"/>
</dbReference>
<dbReference type="OrthoDB" id="5961at2157"/>
<keyword evidence="10" id="KW-1185">Reference proteome</keyword>
<dbReference type="GO" id="GO:0033743">
    <property type="term" value="F:peptide-methionine (R)-S-oxide reductase activity"/>
    <property type="evidence" value="ECO:0007669"/>
    <property type="project" value="UniProtKB-EC"/>
</dbReference>
<accession>A0A8J7WAM9</accession>
<evidence type="ECO:0000256" key="3">
    <source>
        <dbReference type="ARBA" id="ARBA00012499"/>
    </source>
</evidence>
<comment type="catalytic activity">
    <reaction evidence="7">
        <text>L-methionyl-[protein] + [thioredoxin]-disulfide + H2O = L-methionyl-(R)-S-oxide-[protein] + [thioredoxin]-dithiol</text>
        <dbReference type="Rhea" id="RHEA:24164"/>
        <dbReference type="Rhea" id="RHEA-COMP:10698"/>
        <dbReference type="Rhea" id="RHEA-COMP:10700"/>
        <dbReference type="Rhea" id="RHEA-COMP:12313"/>
        <dbReference type="Rhea" id="RHEA-COMP:12314"/>
        <dbReference type="ChEBI" id="CHEBI:15377"/>
        <dbReference type="ChEBI" id="CHEBI:16044"/>
        <dbReference type="ChEBI" id="CHEBI:29950"/>
        <dbReference type="ChEBI" id="CHEBI:45764"/>
        <dbReference type="ChEBI" id="CHEBI:50058"/>
        <dbReference type="EC" id="1.8.4.12"/>
    </reaction>
</comment>
<dbReference type="GO" id="GO:0030091">
    <property type="term" value="P:protein repair"/>
    <property type="evidence" value="ECO:0007669"/>
    <property type="project" value="InterPro"/>
</dbReference>
<reference evidence="9" key="1">
    <citation type="submission" date="2014-12" db="EMBL/GenBank/DDBJ databases">
        <authorList>
            <person name="Huang H.-H."/>
            <person name="Chen S.-C."/>
            <person name="Lai M.-C."/>
        </authorList>
    </citation>
    <scope>NUCLEOTIDE SEQUENCE</scope>
    <source>
        <strain evidence="9">K1F9705b</strain>
    </source>
</reference>
<dbReference type="InterPro" id="IPR011057">
    <property type="entry name" value="Mss4-like_sf"/>
</dbReference>
<evidence type="ECO:0000256" key="2">
    <source>
        <dbReference type="ARBA" id="ARBA00007174"/>
    </source>
</evidence>